<gene>
    <name evidence="2" type="ORF">FA14DRAFT_176249</name>
</gene>
<evidence type="ECO:0000313" key="2">
    <source>
        <dbReference type="EMBL" id="PWN36946.1"/>
    </source>
</evidence>
<protein>
    <recommendedName>
        <fullName evidence="4">Hydrophobin</fullName>
    </recommendedName>
</protein>
<keyword evidence="1" id="KW-0732">Signal</keyword>
<evidence type="ECO:0000313" key="3">
    <source>
        <dbReference type="Proteomes" id="UP000245771"/>
    </source>
</evidence>
<name>A0A316VHC5_9BASI</name>
<feature type="chain" id="PRO_5016430417" description="Hydrophobin" evidence="1">
    <location>
        <begin position="20"/>
        <end position="176"/>
    </location>
</feature>
<dbReference type="EMBL" id="KZ819602">
    <property type="protein sequence ID" value="PWN36946.1"/>
    <property type="molecule type" value="Genomic_DNA"/>
</dbReference>
<dbReference type="AlphaFoldDB" id="A0A316VHC5"/>
<dbReference type="GeneID" id="37022436"/>
<accession>A0A316VHC5</accession>
<evidence type="ECO:0008006" key="4">
    <source>
        <dbReference type="Google" id="ProtNLM"/>
    </source>
</evidence>
<feature type="signal peptide" evidence="1">
    <location>
        <begin position="1"/>
        <end position="19"/>
    </location>
</feature>
<organism evidence="2 3">
    <name type="scientific">Meira miltonrushii</name>
    <dbReference type="NCBI Taxonomy" id="1280837"/>
    <lineage>
        <taxon>Eukaryota</taxon>
        <taxon>Fungi</taxon>
        <taxon>Dikarya</taxon>
        <taxon>Basidiomycota</taxon>
        <taxon>Ustilaginomycotina</taxon>
        <taxon>Exobasidiomycetes</taxon>
        <taxon>Exobasidiales</taxon>
        <taxon>Brachybasidiaceae</taxon>
        <taxon>Meira</taxon>
    </lineage>
</organism>
<sequence>MRFFTYFFLAYVAVLAVCASDYNSIKQKVDAIHSECQGLGNIPTGGITISGGAIIHADLQGVINVIVEAKAEIVAFVGVLTVVEVQAIVAVLAEIEVLLSVCVNLLLTLEVGLDILGLGGQCGQDLLDLNISVQAFIEAFLGIIPSGCHSCQSSAWNVCNQLGNTCTSGCHGYGYC</sequence>
<proteinExistence type="predicted"/>
<keyword evidence="3" id="KW-1185">Reference proteome</keyword>
<reference evidence="2 3" key="1">
    <citation type="journal article" date="2018" name="Mol. Biol. Evol.">
        <title>Broad Genomic Sampling Reveals a Smut Pathogenic Ancestry of the Fungal Clade Ustilaginomycotina.</title>
        <authorList>
            <person name="Kijpornyongpan T."/>
            <person name="Mondo S.J."/>
            <person name="Barry K."/>
            <person name="Sandor L."/>
            <person name="Lee J."/>
            <person name="Lipzen A."/>
            <person name="Pangilinan J."/>
            <person name="LaButti K."/>
            <person name="Hainaut M."/>
            <person name="Henrissat B."/>
            <person name="Grigoriev I.V."/>
            <person name="Spatafora J.W."/>
            <person name="Aime M.C."/>
        </authorList>
    </citation>
    <scope>NUCLEOTIDE SEQUENCE [LARGE SCALE GENOMIC DNA]</scope>
    <source>
        <strain evidence="2 3">MCA 3882</strain>
    </source>
</reference>
<dbReference type="RefSeq" id="XP_025357248.1">
    <property type="nucleotide sequence ID" value="XM_025500655.1"/>
</dbReference>
<dbReference type="Proteomes" id="UP000245771">
    <property type="component" value="Unassembled WGS sequence"/>
</dbReference>
<evidence type="ECO:0000256" key="1">
    <source>
        <dbReference type="SAM" id="SignalP"/>
    </source>
</evidence>
<dbReference type="InParanoid" id="A0A316VHC5"/>